<protein>
    <submittedName>
        <fullName evidence="5">Pilus assembly protein CpaC</fullName>
    </submittedName>
</protein>
<dbReference type="RefSeq" id="WP_133883664.1">
    <property type="nucleotide sequence ID" value="NZ_MWIN01000003.1"/>
</dbReference>
<evidence type="ECO:0000256" key="1">
    <source>
        <dbReference type="RuleBase" id="RU004003"/>
    </source>
</evidence>
<evidence type="ECO:0000313" key="6">
    <source>
        <dbReference type="Proteomes" id="UP000295341"/>
    </source>
</evidence>
<reference evidence="5 6" key="1">
    <citation type="submission" date="2019-03" db="EMBL/GenBank/DDBJ databases">
        <title>Genomic Encyclopedia of Type Strains, Phase IV (KMG-IV): sequencing the most valuable type-strain genomes for metagenomic binning, comparative biology and taxonomic classification.</title>
        <authorList>
            <person name="Goeker M."/>
        </authorList>
    </citation>
    <scope>NUCLEOTIDE SEQUENCE [LARGE SCALE GENOMIC DNA]</scope>
    <source>
        <strain evidence="5 6">DSM 26377</strain>
    </source>
</reference>
<dbReference type="PRINTS" id="PR00811">
    <property type="entry name" value="BCTERIALGSPD"/>
</dbReference>
<feature type="domain" description="Pilus formation protein N-terminal" evidence="4">
    <location>
        <begin position="45"/>
        <end position="111"/>
    </location>
</feature>
<keyword evidence="6" id="KW-1185">Reference proteome</keyword>
<evidence type="ECO:0000256" key="2">
    <source>
        <dbReference type="SAM" id="SignalP"/>
    </source>
</evidence>
<dbReference type="InterPro" id="IPR050810">
    <property type="entry name" value="Bact_Secretion_Sys_Channel"/>
</dbReference>
<dbReference type="PANTHER" id="PTHR30332:SF17">
    <property type="entry name" value="TYPE IV PILIATION SYSTEM PROTEIN DR_0774-RELATED"/>
    <property type="match status" value="1"/>
</dbReference>
<dbReference type="EMBL" id="SOBT01000012">
    <property type="protein sequence ID" value="TDU24246.1"/>
    <property type="molecule type" value="Genomic_DNA"/>
</dbReference>
<proteinExistence type="inferred from homology"/>
<gene>
    <name evidence="5" type="ORF">DFR24_4511</name>
</gene>
<comment type="similarity">
    <text evidence="1">Belongs to the bacterial secretin family.</text>
</comment>
<evidence type="ECO:0000313" key="5">
    <source>
        <dbReference type="EMBL" id="TDU24246.1"/>
    </source>
</evidence>
<comment type="caution">
    <text evidence="5">The sequence shown here is derived from an EMBL/GenBank/DDBJ whole genome shotgun (WGS) entry which is preliminary data.</text>
</comment>
<dbReference type="InterPro" id="IPR001775">
    <property type="entry name" value="GspD/PilQ"/>
</dbReference>
<dbReference type="AlphaFoldDB" id="A0A4V3URY4"/>
<dbReference type="Pfam" id="PF00263">
    <property type="entry name" value="Secretin"/>
    <property type="match status" value="1"/>
</dbReference>
<dbReference type="GO" id="GO:0009306">
    <property type="term" value="P:protein secretion"/>
    <property type="evidence" value="ECO:0007669"/>
    <property type="project" value="InterPro"/>
</dbReference>
<accession>A0A4V3URY4</accession>
<organism evidence="5 6">
    <name type="scientific">Panacagrimonas perspica</name>
    <dbReference type="NCBI Taxonomy" id="381431"/>
    <lineage>
        <taxon>Bacteria</taxon>
        <taxon>Pseudomonadati</taxon>
        <taxon>Pseudomonadota</taxon>
        <taxon>Gammaproteobacteria</taxon>
        <taxon>Nevskiales</taxon>
        <taxon>Nevskiaceae</taxon>
        <taxon>Panacagrimonas</taxon>
    </lineage>
</organism>
<keyword evidence="2" id="KW-0732">Signal</keyword>
<dbReference type="Proteomes" id="UP000295341">
    <property type="component" value="Unassembled WGS sequence"/>
</dbReference>
<evidence type="ECO:0000259" key="3">
    <source>
        <dbReference type="Pfam" id="PF00263"/>
    </source>
</evidence>
<dbReference type="PANTHER" id="PTHR30332">
    <property type="entry name" value="PROBABLE GENERAL SECRETION PATHWAY PROTEIN D"/>
    <property type="match status" value="1"/>
</dbReference>
<feature type="chain" id="PRO_5030104878" evidence="2">
    <location>
        <begin position="29"/>
        <end position="453"/>
    </location>
</feature>
<evidence type="ECO:0000259" key="4">
    <source>
        <dbReference type="Pfam" id="PF13629"/>
    </source>
</evidence>
<dbReference type="GO" id="GO:0015627">
    <property type="term" value="C:type II protein secretion system complex"/>
    <property type="evidence" value="ECO:0007669"/>
    <property type="project" value="TreeGrafter"/>
</dbReference>
<dbReference type="Pfam" id="PF13629">
    <property type="entry name" value="T2SS-T3SS_pil_N"/>
    <property type="match status" value="1"/>
</dbReference>
<feature type="signal peptide" evidence="2">
    <location>
        <begin position="1"/>
        <end position="28"/>
    </location>
</feature>
<feature type="domain" description="Type II/III secretion system secretin-like" evidence="3">
    <location>
        <begin position="242"/>
        <end position="408"/>
    </location>
</feature>
<dbReference type="InterPro" id="IPR004846">
    <property type="entry name" value="T2SS/T3SS_dom"/>
</dbReference>
<dbReference type="OrthoDB" id="9775455at2"/>
<name>A0A4V3URY4_9GAMM</name>
<sequence length="453" mass="47951">MNSKNGIRTWLQGPALALLVLLAGDATAAAPVTAAAPAKKDESLIRVEVGTHTLVRESAGVKRVAVGDPNIADINVINGREVLVSGKKLGVTSLLVWPKTGSLPKEYRVRVGAVIDPDKAARPDPELAGATVEKGAGLGGRMPNLLAYRRAKAEAGKGEAVVDKSVVEGEFQVLTQIKIAEVNRTTAKRYGLNLNYGRVGRDGNVNFNSLTPGDLVTDAFQLLISPTNIGNNETIGGTLSILESRGIARVLAEPSLTAMSGQTASFLAGGEFPVPVSQTNGVVTIEYKEFGIRLPVTPTVLSKDRIALRVAPEVSDLDFSAGIELGGDDASRKLTVPALTVRRTETTIELGDGESFVISGLVSNNLKANVDKVPGLADIPIIGAFFKSVSYDRDERELIMIVTPHLVKPLARGAKLPALPGEKYDEYRPGFGKLIFGEKGDFDESSGTFGFSK</sequence>
<dbReference type="InterPro" id="IPR032789">
    <property type="entry name" value="T2SS-T3SS_pil_N"/>
</dbReference>